<feature type="region of interest" description="Disordered" evidence="1">
    <location>
        <begin position="96"/>
        <end position="309"/>
    </location>
</feature>
<feature type="compositionally biased region" description="Basic and acidic residues" evidence="1">
    <location>
        <begin position="733"/>
        <end position="744"/>
    </location>
</feature>
<organism evidence="2 3">
    <name type="scientific">Helicocarpus griseus UAMH5409</name>
    <dbReference type="NCBI Taxonomy" id="1447875"/>
    <lineage>
        <taxon>Eukaryota</taxon>
        <taxon>Fungi</taxon>
        <taxon>Dikarya</taxon>
        <taxon>Ascomycota</taxon>
        <taxon>Pezizomycotina</taxon>
        <taxon>Eurotiomycetes</taxon>
        <taxon>Eurotiomycetidae</taxon>
        <taxon>Onygenales</taxon>
        <taxon>Ajellomycetaceae</taxon>
        <taxon>Helicocarpus</taxon>
    </lineage>
</organism>
<dbReference type="Pfam" id="PF10336">
    <property type="entry name" value="DUF2420"/>
    <property type="match status" value="1"/>
</dbReference>
<reference evidence="2 3" key="1">
    <citation type="submission" date="2017-10" db="EMBL/GenBank/DDBJ databases">
        <title>Comparative genomics in systemic dimorphic fungi from Ajellomycetaceae.</title>
        <authorList>
            <person name="Munoz J.F."/>
            <person name="Mcewen J.G."/>
            <person name="Clay O.K."/>
            <person name="Cuomo C.A."/>
        </authorList>
    </citation>
    <scope>NUCLEOTIDE SEQUENCE [LARGE SCALE GENOMIC DNA]</scope>
    <source>
        <strain evidence="2 3">UAMH5409</strain>
    </source>
</reference>
<dbReference type="Proteomes" id="UP000223968">
    <property type="component" value="Unassembled WGS sequence"/>
</dbReference>
<dbReference type="OrthoDB" id="5339076at2759"/>
<feature type="region of interest" description="Disordered" evidence="1">
    <location>
        <begin position="41"/>
        <end position="69"/>
    </location>
</feature>
<feature type="compositionally biased region" description="Acidic residues" evidence="1">
    <location>
        <begin position="663"/>
        <end position="675"/>
    </location>
</feature>
<dbReference type="InterPro" id="IPR018822">
    <property type="entry name" value="UPF0646"/>
</dbReference>
<feature type="compositionally biased region" description="Acidic residues" evidence="1">
    <location>
        <begin position="745"/>
        <end position="756"/>
    </location>
</feature>
<feature type="compositionally biased region" description="Basic and acidic residues" evidence="1">
    <location>
        <begin position="223"/>
        <end position="245"/>
    </location>
</feature>
<comment type="caution">
    <text evidence="2">The sequence shown here is derived from an EMBL/GenBank/DDBJ whole genome shotgun (WGS) entry which is preliminary data.</text>
</comment>
<feature type="compositionally biased region" description="Acidic residues" evidence="1">
    <location>
        <begin position="107"/>
        <end position="121"/>
    </location>
</feature>
<protein>
    <submittedName>
        <fullName evidence="2">Uncharacterized protein</fullName>
    </submittedName>
</protein>
<feature type="compositionally biased region" description="Polar residues" evidence="1">
    <location>
        <begin position="280"/>
        <end position="292"/>
    </location>
</feature>
<evidence type="ECO:0000313" key="2">
    <source>
        <dbReference type="EMBL" id="PGH03622.1"/>
    </source>
</evidence>
<name>A0A2B7X4F8_9EURO</name>
<accession>A0A2B7X4F8</accession>
<feature type="compositionally biased region" description="Polar residues" evidence="1">
    <location>
        <begin position="510"/>
        <end position="527"/>
    </location>
</feature>
<feature type="compositionally biased region" description="Polar residues" evidence="1">
    <location>
        <begin position="697"/>
        <end position="719"/>
    </location>
</feature>
<feature type="compositionally biased region" description="Basic and acidic residues" evidence="1">
    <location>
        <begin position="865"/>
        <end position="878"/>
    </location>
</feature>
<feature type="compositionally biased region" description="Basic and acidic residues" evidence="1">
    <location>
        <begin position="154"/>
        <end position="166"/>
    </location>
</feature>
<feature type="region of interest" description="Disordered" evidence="1">
    <location>
        <begin position="733"/>
        <end position="916"/>
    </location>
</feature>
<feature type="compositionally biased region" description="Basic and acidic residues" evidence="1">
    <location>
        <begin position="791"/>
        <end position="800"/>
    </location>
</feature>
<evidence type="ECO:0000256" key="1">
    <source>
        <dbReference type="SAM" id="MobiDB-lite"/>
    </source>
</evidence>
<feature type="compositionally biased region" description="Acidic residues" evidence="1">
    <location>
        <begin position="583"/>
        <end position="602"/>
    </location>
</feature>
<feature type="compositionally biased region" description="Polar residues" evidence="1">
    <location>
        <begin position="838"/>
        <end position="851"/>
    </location>
</feature>
<proteinExistence type="predicted"/>
<dbReference type="EMBL" id="PDNB01000145">
    <property type="protein sequence ID" value="PGH03622.1"/>
    <property type="molecule type" value="Genomic_DNA"/>
</dbReference>
<feature type="region of interest" description="Disordered" evidence="1">
    <location>
        <begin position="464"/>
        <end position="720"/>
    </location>
</feature>
<feature type="compositionally biased region" description="Basic and acidic residues" evidence="1">
    <location>
        <begin position="464"/>
        <end position="483"/>
    </location>
</feature>
<dbReference type="AlphaFoldDB" id="A0A2B7X4F8"/>
<feature type="region of interest" description="Disordered" evidence="1">
    <location>
        <begin position="1"/>
        <end position="24"/>
    </location>
</feature>
<dbReference type="STRING" id="1447875.A0A2B7X4F8"/>
<evidence type="ECO:0000313" key="3">
    <source>
        <dbReference type="Proteomes" id="UP000223968"/>
    </source>
</evidence>
<feature type="compositionally biased region" description="Basic and acidic residues" evidence="1">
    <location>
        <begin position="676"/>
        <end position="687"/>
    </location>
</feature>
<gene>
    <name evidence="2" type="ORF">AJ79_07314</name>
</gene>
<sequence>MEPVVFDDSMEVGSDAGHDHHANMDDIEIDVDLVHDRITEHGDDDVVVEDASATASDHPAGEEEATYDADMADGEYMDDEIPGPGYIGYQEGYYEFDDDSAYRNPDEYEAEMEEDYEEDIDAPIPDNDFGETNVSAVEEDEGKEGEVQAEVGQGEEREGGETEVSDHQPPIPQAPSKSEHVEVEDSGATLETEQEPLAQKYIGDDQQRRPEERSAGEGNEPAHVPEGHEEYANRTEPVLKDDDRQSQTGPEFEEPQVQESKQELAEKSYEPQFQEHDHSQSNQERQSDSSESYHFVQPQDYSEQDEAGNIGKSEALYPVKVLYQDNEISLFPPVESDPSETFFLQDEGLAYTPIGELVESCRQVLGEHISKDEELLVDIESLGLHLPEYSIGKTTTSLAQIVQVYLDLCSNDGISEPEPLYITLSSRSHFMSDFSRLVTAAREGKGLSYLAWEDYDLDKAEEYVEHEEGHEEEHEEEHVKPETIPEGTTPLAEPHSGYEKTSDQGEAAGDSTSKTLPPDSTSQSSFIEPTKQELPVQEEPEISGAAHENGQVPNADFQPEATGSGGAESPHEDGEYDGSQSDQGEEEDEEAEEVEVYDEDNVESEHRDESAETQASPRHSPAPPQTMKIPTVDFSRDESTDQQPETYVDEYGFSSAQTQLEGGPEEDVEDVEEFHEEAGEKYRHGDDVEPEEDLTESHTVSLNNGNGSDDHVQPSTNNDAHIEIDLGADDAVQRKELGIEHTGEALDEGEIYEPDEAVPGTEHEANAIPPGDGEQDTASLAVMPSAASRPKTPEPTHDVFEIDEDLFKSPMAETHETAPAIGSTRSSPLDEAEDGSVNGETGPTTKPNLDTDNLDATDEAITGDSSDHRRSEDKEVRGPNDLPAQGSPKSAKRSFIDAGINDAEGSTPDNKRHRPD</sequence>
<keyword evidence="3" id="KW-1185">Reference proteome</keyword>
<feature type="compositionally biased region" description="Basic and acidic residues" evidence="1">
    <location>
        <begin position="202"/>
        <end position="215"/>
    </location>
</feature>
<feature type="compositionally biased region" description="Basic and acidic residues" evidence="1">
    <location>
        <begin position="260"/>
        <end position="279"/>
    </location>
</feature>